<gene>
    <name evidence="2" type="ORF">ACFS5P_18845</name>
</gene>
<proteinExistence type="predicted"/>
<dbReference type="RefSeq" id="WP_204731020.1">
    <property type="nucleotide sequence ID" value="NZ_JAFBDK010000034.1"/>
</dbReference>
<dbReference type="SUPFAM" id="SSF47413">
    <property type="entry name" value="lambda repressor-like DNA-binding domains"/>
    <property type="match status" value="1"/>
</dbReference>
<accession>A0ABW5ZLS7</accession>
<keyword evidence="3" id="KW-1185">Reference proteome</keyword>
<comment type="caution">
    <text evidence="2">The sequence shown here is derived from an EMBL/GenBank/DDBJ whole genome shotgun (WGS) entry which is preliminary data.</text>
</comment>
<evidence type="ECO:0000313" key="2">
    <source>
        <dbReference type="EMBL" id="MFD2913954.1"/>
    </source>
</evidence>
<feature type="domain" description="HTH cro/C1-type" evidence="1">
    <location>
        <begin position="39"/>
        <end position="97"/>
    </location>
</feature>
<dbReference type="Pfam" id="PF01381">
    <property type="entry name" value="HTH_3"/>
    <property type="match status" value="1"/>
</dbReference>
<evidence type="ECO:0000313" key="3">
    <source>
        <dbReference type="Proteomes" id="UP001597561"/>
    </source>
</evidence>
<reference evidence="3" key="1">
    <citation type="journal article" date="2019" name="Int. J. Syst. Evol. Microbiol.">
        <title>The Global Catalogue of Microorganisms (GCM) 10K type strain sequencing project: providing services to taxonomists for standard genome sequencing and annotation.</title>
        <authorList>
            <consortium name="The Broad Institute Genomics Platform"/>
            <consortium name="The Broad Institute Genome Sequencing Center for Infectious Disease"/>
            <person name="Wu L."/>
            <person name="Ma J."/>
        </authorList>
    </citation>
    <scope>NUCLEOTIDE SEQUENCE [LARGE SCALE GENOMIC DNA]</scope>
    <source>
        <strain evidence="3">KCTC 13528</strain>
    </source>
</reference>
<dbReference type="EMBL" id="JBHUPG010000053">
    <property type="protein sequence ID" value="MFD2913954.1"/>
    <property type="molecule type" value="Genomic_DNA"/>
</dbReference>
<dbReference type="Gene3D" id="1.10.260.40">
    <property type="entry name" value="lambda repressor-like DNA-binding domains"/>
    <property type="match status" value="1"/>
</dbReference>
<sequence length="115" mass="12816">MKNLKELRKDHENVMDMLNQVPGVKEHLSSMEVIMANKIIKRRIQLGLTQNDLVKLIRENGSSITQATISKVESGSSNIGSETYTKIINALGGIEDMEIQFGDSPKSDHRELAHA</sequence>
<dbReference type="InterPro" id="IPR010982">
    <property type="entry name" value="Lambda_DNA-bd_dom_sf"/>
</dbReference>
<evidence type="ECO:0000259" key="1">
    <source>
        <dbReference type="PROSITE" id="PS50943"/>
    </source>
</evidence>
<dbReference type="Proteomes" id="UP001597561">
    <property type="component" value="Unassembled WGS sequence"/>
</dbReference>
<dbReference type="CDD" id="cd00093">
    <property type="entry name" value="HTH_XRE"/>
    <property type="match status" value="1"/>
</dbReference>
<organism evidence="2 3">
    <name type="scientific">Jeotgalibacillus terrae</name>
    <dbReference type="NCBI Taxonomy" id="587735"/>
    <lineage>
        <taxon>Bacteria</taxon>
        <taxon>Bacillati</taxon>
        <taxon>Bacillota</taxon>
        <taxon>Bacilli</taxon>
        <taxon>Bacillales</taxon>
        <taxon>Caryophanaceae</taxon>
        <taxon>Jeotgalibacillus</taxon>
    </lineage>
</organism>
<protein>
    <submittedName>
        <fullName evidence="2">Helix-turn-helix transcriptional regulator</fullName>
    </submittedName>
</protein>
<name>A0ABW5ZLS7_9BACL</name>
<dbReference type="InterPro" id="IPR001387">
    <property type="entry name" value="Cro/C1-type_HTH"/>
</dbReference>
<dbReference type="PROSITE" id="PS50943">
    <property type="entry name" value="HTH_CROC1"/>
    <property type="match status" value="1"/>
</dbReference>